<dbReference type="OrthoDB" id="6144063at2759"/>
<dbReference type="AlphaFoldDB" id="C5KJJ6"/>
<dbReference type="Proteomes" id="UP000007800">
    <property type="component" value="Unassembled WGS sequence"/>
</dbReference>
<dbReference type="GeneID" id="9046059"/>
<proteinExistence type="predicted"/>
<dbReference type="PANTHER" id="PTHR45749:SF14">
    <property type="entry name" value="TTF-TYPE DOMAIN-CONTAINING PROTEIN"/>
    <property type="match status" value="1"/>
</dbReference>
<dbReference type="EMBL" id="GG673606">
    <property type="protein sequence ID" value="EER15330.1"/>
    <property type="molecule type" value="Genomic_DNA"/>
</dbReference>
<evidence type="ECO:0008006" key="3">
    <source>
        <dbReference type="Google" id="ProtNLM"/>
    </source>
</evidence>
<dbReference type="PANTHER" id="PTHR45749">
    <property type="match status" value="1"/>
</dbReference>
<gene>
    <name evidence="1" type="ORF">Pmar_PMAR001380</name>
</gene>
<dbReference type="InterPro" id="IPR012337">
    <property type="entry name" value="RNaseH-like_sf"/>
</dbReference>
<name>C5KJJ6_PERM5</name>
<evidence type="ECO:0000313" key="2">
    <source>
        <dbReference type="Proteomes" id="UP000007800"/>
    </source>
</evidence>
<dbReference type="InParanoid" id="C5KJJ6"/>
<sequence>MVAEETFLGWYATDSQDSEALTNLARDSLLKYNLSIIDCIGITTDGAMNMRGKHRGVKARFKNLSQSILHVYCAGHALNLVSRQSTENVEACLSSLEFASGIARYIKGSQKRQQEWKSFCADIDQGYLGGDFFAGRADAAQSSENSEDRAKAREYVNRMDDFRTYYALRVMDDAYDVILPIHAGLQSPELSVCAAIAMIEGLQKNLLGYAQDWSRLKGFYEMVKDDSLKMNIEGPRLERAARKGFRPSRAGLSGEQKEDLSLVQHVGPTLSGESTAPC</sequence>
<keyword evidence="2" id="KW-1185">Reference proteome</keyword>
<accession>C5KJJ6</accession>
<dbReference type="SUPFAM" id="SSF53098">
    <property type="entry name" value="Ribonuclease H-like"/>
    <property type="match status" value="1"/>
</dbReference>
<dbReference type="RefSeq" id="XP_002783534.1">
    <property type="nucleotide sequence ID" value="XM_002783488.1"/>
</dbReference>
<reference evidence="1 2" key="1">
    <citation type="submission" date="2008-07" db="EMBL/GenBank/DDBJ databases">
        <authorList>
            <person name="El-Sayed N."/>
            <person name="Caler E."/>
            <person name="Inman J."/>
            <person name="Amedeo P."/>
            <person name="Hass B."/>
            <person name="Wortman J."/>
        </authorList>
    </citation>
    <scope>NUCLEOTIDE SEQUENCE [LARGE SCALE GENOMIC DNA]</scope>
    <source>
        <strain evidence="2">ATCC 50983 / TXsc</strain>
    </source>
</reference>
<organism evidence="2">
    <name type="scientific">Perkinsus marinus (strain ATCC 50983 / TXsc)</name>
    <dbReference type="NCBI Taxonomy" id="423536"/>
    <lineage>
        <taxon>Eukaryota</taxon>
        <taxon>Sar</taxon>
        <taxon>Alveolata</taxon>
        <taxon>Perkinsozoa</taxon>
        <taxon>Perkinsea</taxon>
        <taxon>Perkinsida</taxon>
        <taxon>Perkinsidae</taxon>
        <taxon>Perkinsus</taxon>
    </lineage>
</organism>
<protein>
    <recommendedName>
        <fullName evidence="3">DUF4371 domain-containing protein</fullName>
    </recommendedName>
</protein>
<evidence type="ECO:0000313" key="1">
    <source>
        <dbReference type="EMBL" id="EER15330.1"/>
    </source>
</evidence>